<evidence type="ECO:0000259" key="2">
    <source>
        <dbReference type="Pfam" id="PF12697"/>
    </source>
</evidence>
<dbReference type="InterPro" id="IPR000073">
    <property type="entry name" value="AB_hydrolase_1"/>
</dbReference>
<dbReference type="Pfam" id="PF12697">
    <property type="entry name" value="Abhydrolase_6"/>
    <property type="match status" value="1"/>
</dbReference>
<protein>
    <submittedName>
        <fullName evidence="3">Alpha/beta fold hydrolase</fullName>
    </submittedName>
</protein>
<gene>
    <name evidence="3" type="ORF">DYY88_07595</name>
</gene>
<evidence type="ECO:0000256" key="1">
    <source>
        <dbReference type="ARBA" id="ARBA00022801"/>
    </source>
</evidence>
<name>A0A4Q7E8I3_9CYAN</name>
<dbReference type="SUPFAM" id="SSF53474">
    <property type="entry name" value="alpha/beta-Hydrolases"/>
    <property type="match status" value="1"/>
</dbReference>
<proteinExistence type="predicted"/>
<dbReference type="Proteomes" id="UP000292459">
    <property type="component" value="Unassembled WGS sequence"/>
</dbReference>
<reference evidence="3 4" key="1">
    <citation type="submission" date="2018-11" db="EMBL/GenBank/DDBJ databases">
        <title>Whole genome sequencing of an environmental sample.</title>
        <authorList>
            <person name="Sarangi A.N."/>
            <person name="Singh D."/>
            <person name="Tripathy S."/>
        </authorList>
    </citation>
    <scope>NUCLEOTIDE SEQUENCE [LARGE SCALE GENOMIC DNA]</scope>
    <source>
        <strain evidence="3 4">Lakshadweep</strain>
    </source>
</reference>
<dbReference type="InterPro" id="IPR050266">
    <property type="entry name" value="AB_hydrolase_sf"/>
</dbReference>
<keyword evidence="4" id="KW-1185">Reference proteome</keyword>
<dbReference type="InterPro" id="IPR029058">
    <property type="entry name" value="AB_hydrolase_fold"/>
</dbReference>
<organism evidence="3 4">
    <name type="scientific">Leptolyngbya iicbica LK</name>
    <dbReference type="NCBI Taxonomy" id="2294035"/>
    <lineage>
        <taxon>Bacteria</taxon>
        <taxon>Bacillati</taxon>
        <taxon>Cyanobacteriota</taxon>
        <taxon>Cyanophyceae</taxon>
        <taxon>Leptolyngbyales</taxon>
        <taxon>Leptolyngbyaceae</taxon>
        <taxon>Leptolyngbya group</taxon>
        <taxon>Leptolyngbya</taxon>
        <taxon>Leptolyngbya iicbica</taxon>
    </lineage>
</organism>
<dbReference type="PANTHER" id="PTHR43798:SF31">
    <property type="entry name" value="AB HYDROLASE SUPERFAMILY PROTEIN YCLE"/>
    <property type="match status" value="1"/>
</dbReference>
<feature type="domain" description="AB hydrolase-1" evidence="2">
    <location>
        <begin position="25"/>
        <end position="250"/>
    </location>
</feature>
<comment type="caution">
    <text evidence="3">The sequence shown here is derived from an EMBL/GenBank/DDBJ whole genome shotgun (WGS) entry which is preliminary data.</text>
</comment>
<dbReference type="RefSeq" id="WP_052288600.1">
    <property type="nucleotide sequence ID" value="NZ_QVFV01000002.1"/>
</dbReference>
<evidence type="ECO:0000313" key="4">
    <source>
        <dbReference type="Proteomes" id="UP000292459"/>
    </source>
</evidence>
<dbReference type="PANTHER" id="PTHR43798">
    <property type="entry name" value="MONOACYLGLYCEROL LIPASE"/>
    <property type="match status" value="1"/>
</dbReference>
<keyword evidence="1 3" id="KW-0378">Hydrolase</keyword>
<dbReference type="Gene3D" id="3.40.50.1820">
    <property type="entry name" value="alpha/beta hydrolase"/>
    <property type="match status" value="1"/>
</dbReference>
<accession>A0A4Q7E8I3</accession>
<dbReference type="AlphaFoldDB" id="A0A4Q7E8I3"/>
<sequence length="265" mass="29065">MQHLESSFTIDSSQFLDRGQGEPTLVFLHYFSGAAASWQWVIEHLASDFRCVALDLPGFGQTPPLAEPSLETYRDFVWEALSALDIDRFVLVGHSMGAKIALQVGISSPLAEPRQIILVAPSPPTQEPMPDDEKQRLLNFHPSQDNAATTVDQATHAQLSPEQRSLAIQTHTIAADSAWRWWLQVGMQHSIADQLHSIKVPVTVIASPDDPVIPFDVVQRDVIDRIAGATLIEQAGVGHLMPLEIPEKIAIAIRQQVEQGAAIAP</sequence>
<dbReference type="EMBL" id="QVFV01000002">
    <property type="protein sequence ID" value="RZM78659.1"/>
    <property type="molecule type" value="Genomic_DNA"/>
</dbReference>
<dbReference type="PRINTS" id="PR00111">
    <property type="entry name" value="ABHYDROLASE"/>
</dbReference>
<evidence type="ECO:0000313" key="3">
    <source>
        <dbReference type="EMBL" id="RZM78659.1"/>
    </source>
</evidence>
<dbReference type="GO" id="GO:0016787">
    <property type="term" value="F:hydrolase activity"/>
    <property type="evidence" value="ECO:0007669"/>
    <property type="project" value="UniProtKB-KW"/>
</dbReference>
<dbReference type="OrthoDB" id="9808398at2"/>
<dbReference type="GO" id="GO:0016020">
    <property type="term" value="C:membrane"/>
    <property type="evidence" value="ECO:0007669"/>
    <property type="project" value="TreeGrafter"/>
</dbReference>